<evidence type="ECO:0008006" key="4">
    <source>
        <dbReference type="Google" id="ProtNLM"/>
    </source>
</evidence>
<evidence type="ECO:0000313" key="2">
    <source>
        <dbReference type="EMBL" id="KAG7306437.1"/>
    </source>
</evidence>
<gene>
    <name evidence="2" type="ORF">JYU34_009074</name>
</gene>
<protein>
    <recommendedName>
        <fullName evidence="4">Gag-like protein</fullName>
    </recommendedName>
</protein>
<feature type="region of interest" description="Disordered" evidence="1">
    <location>
        <begin position="1"/>
        <end position="54"/>
    </location>
</feature>
<feature type="compositionally biased region" description="Basic and acidic residues" evidence="1">
    <location>
        <begin position="31"/>
        <end position="41"/>
    </location>
</feature>
<organism evidence="2 3">
    <name type="scientific">Plutella xylostella</name>
    <name type="common">Diamondback moth</name>
    <name type="synonym">Plutella maculipennis</name>
    <dbReference type="NCBI Taxonomy" id="51655"/>
    <lineage>
        <taxon>Eukaryota</taxon>
        <taxon>Metazoa</taxon>
        <taxon>Ecdysozoa</taxon>
        <taxon>Arthropoda</taxon>
        <taxon>Hexapoda</taxon>
        <taxon>Insecta</taxon>
        <taxon>Pterygota</taxon>
        <taxon>Neoptera</taxon>
        <taxon>Endopterygota</taxon>
        <taxon>Lepidoptera</taxon>
        <taxon>Glossata</taxon>
        <taxon>Ditrysia</taxon>
        <taxon>Yponomeutoidea</taxon>
        <taxon>Plutellidae</taxon>
        <taxon>Plutella</taxon>
    </lineage>
</organism>
<reference evidence="2 3" key="1">
    <citation type="submission" date="2021-06" db="EMBL/GenBank/DDBJ databases">
        <title>A haploid diamondback moth (Plutella xylostella L.) genome assembly resolves 31 chromosomes and identifies a diamide resistance mutation.</title>
        <authorList>
            <person name="Ward C.M."/>
            <person name="Perry K.D."/>
            <person name="Baker G."/>
            <person name="Powis K."/>
            <person name="Heckel D.G."/>
            <person name="Baxter S.W."/>
        </authorList>
    </citation>
    <scope>NUCLEOTIDE SEQUENCE [LARGE SCALE GENOMIC DNA]</scope>
    <source>
        <strain evidence="2 3">LV</strain>
        <tissue evidence="2">Single pupa</tissue>
    </source>
</reference>
<name>A0ABQ7QMI5_PLUXY</name>
<evidence type="ECO:0000256" key="1">
    <source>
        <dbReference type="SAM" id="MobiDB-lite"/>
    </source>
</evidence>
<feature type="region of interest" description="Disordered" evidence="1">
    <location>
        <begin position="344"/>
        <end position="377"/>
    </location>
</feature>
<comment type="caution">
    <text evidence="2">The sequence shown here is derived from an EMBL/GenBank/DDBJ whole genome shotgun (WGS) entry which is preliminary data.</text>
</comment>
<feature type="compositionally biased region" description="Basic and acidic residues" evidence="1">
    <location>
        <begin position="1"/>
        <end position="10"/>
    </location>
</feature>
<dbReference type="EMBL" id="JAHIBW010000012">
    <property type="protein sequence ID" value="KAG7306437.1"/>
    <property type="molecule type" value="Genomic_DNA"/>
</dbReference>
<sequence length="462" mass="50654">MEHHSDRPPDPDPPDDQQMSSSPDILTDSSQETRKRPRDDEQSSTPKGKRVIVDPDLASASIQTIFTHPSLDATKVYDDSDPGPFIVHVTQESSSGSTAPAASSPLRAIKFGQFLYKNKISDITRDGVKMTGRNRVTVEFRSAKAANEFIKHPALTTNKFKAVIPTYHITRMGVARRVPVDLSMDEFVGSLDLPAGCGIVLKARRISRKVVNNGNTSYVPTQTIVITFRGQLLPEKIFSYRAAVEIERYTYPTIQCHACCRFGHMKASCRSKPRCYKCAQPHLGETCDADPPTCIYCSGSHAFTSKNCPEQARQKSIKVIMSQDSISFAEADARLPKSRKSFAEVTASQPIGPPANKSYKKTVYTQRRPRSPLSPGYDRLAHQALISSPSSSLPNGSALNPITSITPNDNLLDNLLSLVVSLLAKFSDTIPPHVALKLKELTSFTQNGSEPDPGPPVECSEP</sequence>
<evidence type="ECO:0000313" key="3">
    <source>
        <dbReference type="Proteomes" id="UP000823941"/>
    </source>
</evidence>
<keyword evidence="3" id="KW-1185">Reference proteome</keyword>
<accession>A0ABQ7QMI5</accession>
<proteinExistence type="predicted"/>
<dbReference type="Proteomes" id="UP000823941">
    <property type="component" value="Chromosome 12"/>
</dbReference>